<dbReference type="AlphaFoldDB" id="A0AAD2JMC8"/>
<protein>
    <recommendedName>
        <fullName evidence="5">RING-type domain-containing protein</fullName>
    </recommendedName>
</protein>
<reference evidence="6" key="1">
    <citation type="submission" date="2023-08" db="EMBL/GenBank/DDBJ databases">
        <authorList>
            <person name="Audoor S."/>
            <person name="Bilcke G."/>
        </authorList>
    </citation>
    <scope>NUCLEOTIDE SEQUENCE</scope>
</reference>
<dbReference type="PROSITE" id="PS00518">
    <property type="entry name" value="ZF_RING_1"/>
    <property type="match status" value="1"/>
</dbReference>
<evidence type="ECO:0000256" key="3">
    <source>
        <dbReference type="ARBA" id="ARBA00022833"/>
    </source>
</evidence>
<dbReference type="Gene3D" id="3.30.40.10">
    <property type="entry name" value="Zinc/RING finger domain, C3HC4 (zinc finger)"/>
    <property type="match status" value="1"/>
</dbReference>
<accession>A0AAD2JMC8</accession>
<dbReference type="PROSITE" id="PS50089">
    <property type="entry name" value="ZF_RING_2"/>
    <property type="match status" value="1"/>
</dbReference>
<dbReference type="EMBL" id="CAKOGP040002180">
    <property type="protein sequence ID" value="CAJ1964321.1"/>
    <property type="molecule type" value="Genomic_DNA"/>
</dbReference>
<dbReference type="InterPro" id="IPR013083">
    <property type="entry name" value="Znf_RING/FYVE/PHD"/>
</dbReference>
<evidence type="ECO:0000313" key="7">
    <source>
        <dbReference type="Proteomes" id="UP001295423"/>
    </source>
</evidence>
<dbReference type="Proteomes" id="UP001295423">
    <property type="component" value="Unassembled WGS sequence"/>
</dbReference>
<evidence type="ECO:0000256" key="2">
    <source>
        <dbReference type="ARBA" id="ARBA00022771"/>
    </source>
</evidence>
<sequence length="434" mass="48882">MGILYHFLSTLNCVNRRPSLRIRPWENTMWLPPAERNLRSLKETAITQKSFFFGALQCALLREQWILARRIYNECKRGGFSSGRIISLYAPWKWPLSKWKDSILPFIARHQATLWTMSFYKFLASTFCSEATVLQLSQHPYHRVKSLASKDSGPLSIAANAFVITVWSNLLFYLADLTVGQVSLGMAQRKEYKWAVIRKDTETEEKCLQTWVKSSWKMLCQQSLRYWYSCFGSAIGSMVLPGWGTLAGVGLGEEWSNHQETPISPPPLLLKVFPRLQKYFATARSKQSSQEEFKVQANALLCGCCQANYFSSNFNHPTHIPISSKSCEHTICRSCVDLCQVAELLESGVSGIAFSEQLAPCPICNAPAAFSPQDLLVNKSLCNAIALLEQSRNPGSLSEPSSIEIDLGTLKKFRRLSYESSMSDDAHSLDTLSV</sequence>
<keyword evidence="2 4" id="KW-0863">Zinc-finger</keyword>
<keyword evidence="3" id="KW-0862">Zinc</keyword>
<dbReference type="InterPro" id="IPR001841">
    <property type="entry name" value="Znf_RING"/>
</dbReference>
<evidence type="ECO:0000256" key="1">
    <source>
        <dbReference type="ARBA" id="ARBA00022723"/>
    </source>
</evidence>
<evidence type="ECO:0000313" key="6">
    <source>
        <dbReference type="EMBL" id="CAJ1964321.1"/>
    </source>
</evidence>
<comment type="caution">
    <text evidence="6">The sequence shown here is derived from an EMBL/GenBank/DDBJ whole genome shotgun (WGS) entry which is preliminary data.</text>
</comment>
<organism evidence="6 7">
    <name type="scientific">Cylindrotheca closterium</name>
    <dbReference type="NCBI Taxonomy" id="2856"/>
    <lineage>
        <taxon>Eukaryota</taxon>
        <taxon>Sar</taxon>
        <taxon>Stramenopiles</taxon>
        <taxon>Ochrophyta</taxon>
        <taxon>Bacillariophyta</taxon>
        <taxon>Bacillariophyceae</taxon>
        <taxon>Bacillariophycidae</taxon>
        <taxon>Bacillariales</taxon>
        <taxon>Bacillariaceae</taxon>
        <taxon>Cylindrotheca</taxon>
    </lineage>
</organism>
<evidence type="ECO:0000259" key="5">
    <source>
        <dbReference type="PROSITE" id="PS50089"/>
    </source>
</evidence>
<feature type="domain" description="RING-type" evidence="5">
    <location>
        <begin position="302"/>
        <end position="365"/>
    </location>
</feature>
<dbReference type="GO" id="GO:0008270">
    <property type="term" value="F:zinc ion binding"/>
    <property type="evidence" value="ECO:0007669"/>
    <property type="project" value="UniProtKB-KW"/>
</dbReference>
<proteinExistence type="predicted"/>
<dbReference type="InterPro" id="IPR017907">
    <property type="entry name" value="Znf_RING_CS"/>
</dbReference>
<evidence type="ECO:0000256" key="4">
    <source>
        <dbReference type="PROSITE-ProRule" id="PRU00175"/>
    </source>
</evidence>
<keyword evidence="7" id="KW-1185">Reference proteome</keyword>
<name>A0AAD2JMC8_9STRA</name>
<keyword evidence="1" id="KW-0479">Metal-binding</keyword>
<gene>
    <name evidence="6" type="ORF">CYCCA115_LOCUS20574</name>
</gene>